<dbReference type="Proteomes" id="UP001212841">
    <property type="component" value="Unassembled WGS sequence"/>
</dbReference>
<organism evidence="4 5">
    <name type="scientific">Rhizophlyctis rosea</name>
    <dbReference type="NCBI Taxonomy" id="64517"/>
    <lineage>
        <taxon>Eukaryota</taxon>
        <taxon>Fungi</taxon>
        <taxon>Fungi incertae sedis</taxon>
        <taxon>Chytridiomycota</taxon>
        <taxon>Chytridiomycota incertae sedis</taxon>
        <taxon>Chytridiomycetes</taxon>
        <taxon>Rhizophlyctidales</taxon>
        <taxon>Rhizophlyctidaceae</taxon>
        <taxon>Rhizophlyctis</taxon>
    </lineage>
</organism>
<evidence type="ECO:0000256" key="1">
    <source>
        <dbReference type="SAM" id="MobiDB-lite"/>
    </source>
</evidence>
<feature type="domain" description="Myb-like" evidence="2">
    <location>
        <begin position="76"/>
        <end position="116"/>
    </location>
</feature>
<protein>
    <submittedName>
        <fullName evidence="4">Uncharacterized protein</fullName>
    </submittedName>
</protein>
<dbReference type="SUPFAM" id="SSF46689">
    <property type="entry name" value="Homeodomain-like"/>
    <property type="match status" value="1"/>
</dbReference>
<dbReference type="AlphaFoldDB" id="A0AAD5X6G7"/>
<keyword evidence="5" id="KW-1185">Reference proteome</keyword>
<dbReference type="PROSITE" id="PS50090">
    <property type="entry name" value="MYB_LIKE"/>
    <property type="match status" value="1"/>
</dbReference>
<proteinExistence type="predicted"/>
<feature type="compositionally biased region" description="Polar residues" evidence="1">
    <location>
        <begin position="1"/>
        <end position="20"/>
    </location>
</feature>
<dbReference type="InterPro" id="IPR009057">
    <property type="entry name" value="Homeodomain-like_sf"/>
</dbReference>
<reference evidence="4" key="1">
    <citation type="submission" date="2020-05" db="EMBL/GenBank/DDBJ databases">
        <title>Phylogenomic resolution of chytrid fungi.</title>
        <authorList>
            <person name="Stajich J.E."/>
            <person name="Amses K."/>
            <person name="Simmons R."/>
            <person name="Seto K."/>
            <person name="Myers J."/>
            <person name="Bonds A."/>
            <person name="Quandt C.A."/>
            <person name="Barry K."/>
            <person name="Liu P."/>
            <person name="Grigoriev I."/>
            <person name="Longcore J.E."/>
            <person name="James T.Y."/>
        </authorList>
    </citation>
    <scope>NUCLEOTIDE SEQUENCE</scope>
    <source>
        <strain evidence="4">JEL0318</strain>
    </source>
</reference>
<name>A0AAD5X6G7_9FUNG</name>
<gene>
    <name evidence="4" type="ORF">HK097_006434</name>
</gene>
<dbReference type="EMBL" id="JADGJD010000300">
    <property type="protein sequence ID" value="KAJ3052372.1"/>
    <property type="molecule type" value="Genomic_DNA"/>
</dbReference>
<comment type="caution">
    <text evidence="4">The sequence shown here is derived from an EMBL/GenBank/DDBJ whole genome shotgun (WGS) entry which is preliminary data.</text>
</comment>
<evidence type="ECO:0000313" key="5">
    <source>
        <dbReference type="Proteomes" id="UP001212841"/>
    </source>
</evidence>
<dbReference type="CDD" id="cd00167">
    <property type="entry name" value="SANT"/>
    <property type="match status" value="1"/>
</dbReference>
<evidence type="ECO:0000259" key="2">
    <source>
        <dbReference type="PROSITE" id="PS50090"/>
    </source>
</evidence>
<feature type="domain" description="HTH myb-type" evidence="3">
    <location>
        <begin position="72"/>
        <end position="116"/>
    </location>
</feature>
<dbReference type="InterPro" id="IPR001005">
    <property type="entry name" value="SANT/Myb"/>
</dbReference>
<evidence type="ECO:0000259" key="3">
    <source>
        <dbReference type="PROSITE" id="PS51294"/>
    </source>
</evidence>
<dbReference type="PROSITE" id="PS51294">
    <property type="entry name" value="HTH_MYB"/>
    <property type="match status" value="1"/>
</dbReference>
<dbReference type="InterPro" id="IPR017930">
    <property type="entry name" value="Myb_dom"/>
</dbReference>
<evidence type="ECO:0000313" key="4">
    <source>
        <dbReference type="EMBL" id="KAJ3052372.1"/>
    </source>
</evidence>
<dbReference type="Pfam" id="PF00249">
    <property type="entry name" value="Myb_DNA-binding"/>
    <property type="match status" value="1"/>
</dbReference>
<accession>A0AAD5X6G7</accession>
<sequence length="116" mass="13368">MSQPMKRNRGTESPDSSGSLSELDAVEGIRLHFEFREGQTTRQADRQTIIQAVRQADSWDGEYQDLNYLRYIVSRPFTEAERQLIKNLVAKHGAGKWKEITAEFNILVGRNSEQIR</sequence>
<dbReference type="Gene3D" id="1.10.10.60">
    <property type="entry name" value="Homeodomain-like"/>
    <property type="match status" value="1"/>
</dbReference>
<feature type="region of interest" description="Disordered" evidence="1">
    <location>
        <begin position="1"/>
        <end position="23"/>
    </location>
</feature>